<evidence type="ECO:0000256" key="4">
    <source>
        <dbReference type="ARBA" id="ARBA00022692"/>
    </source>
</evidence>
<feature type="domain" description="Major facilitator superfamily (MFS) profile" evidence="9">
    <location>
        <begin position="26"/>
        <end position="463"/>
    </location>
</feature>
<accession>A0A9P0EKT8</accession>
<dbReference type="GO" id="GO:0016020">
    <property type="term" value="C:membrane"/>
    <property type="evidence" value="ECO:0007669"/>
    <property type="project" value="UniProtKB-SubCell"/>
</dbReference>
<evidence type="ECO:0000256" key="7">
    <source>
        <dbReference type="SAM" id="MobiDB-lite"/>
    </source>
</evidence>
<feature type="transmembrane region" description="Helical" evidence="8">
    <location>
        <begin position="153"/>
        <end position="171"/>
    </location>
</feature>
<dbReference type="SUPFAM" id="SSF103473">
    <property type="entry name" value="MFS general substrate transporter"/>
    <property type="match status" value="1"/>
</dbReference>
<dbReference type="Pfam" id="PF00083">
    <property type="entry name" value="Sugar_tr"/>
    <property type="match status" value="1"/>
</dbReference>
<feature type="transmembrane region" description="Helical" evidence="8">
    <location>
        <begin position="410"/>
        <end position="428"/>
    </location>
</feature>
<dbReference type="PANTHER" id="PTHR48022">
    <property type="entry name" value="PLASTIDIC GLUCOSE TRANSPORTER 4"/>
    <property type="match status" value="1"/>
</dbReference>
<dbReference type="EMBL" id="CABFOC020000043">
    <property type="protein sequence ID" value="CAH0052209.1"/>
    <property type="molecule type" value="Genomic_DNA"/>
</dbReference>
<dbReference type="FunFam" id="1.20.1250.20:FF:000134">
    <property type="entry name" value="MFS sugar transporter protein"/>
    <property type="match status" value="1"/>
</dbReference>
<evidence type="ECO:0000256" key="5">
    <source>
        <dbReference type="ARBA" id="ARBA00022989"/>
    </source>
</evidence>
<comment type="similarity">
    <text evidence="2">Belongs to the major facilitator superfamily. Sugar transporter (TC 2.A.1.1) family.</text>
</comment>
<feature type="transmembrane region" description="Helical" evidence="8">
    <location>
        <begin position="376"/>
        <end position="398"/>
    </location>
</feature>
<keyword evidence="4 8" id="KW-0812">Transmembrane</keyword>
<comment type="caution">
    <text evidence="10">The sequence shown here is derived from an EMBL/GenBank/DDBJ whole genome shotgun (WGS) entry which is preliminary data.</text>
</comment>
<dbReference type="GO" id="GO:0005351">
    <property type="term" value="F:carbohydrate:proton symporter activity"/>
    <property type="evidence" value="ECO:0007669"/>
    <property type="project" value="TreeGrafter"/>
</dbReference>
<keyword evidence="5 8" id="KW-1133">Transmembrane helix</keyword>
<dbReference type="Gene3D" id="1.20.1250.20">
    <property type="entry name" value="MFS general substrate transporter like domains"/>
    <property type="match status" value="1"/>
</dbReference>
<evidence type="ECO:0000256" key="1">
    <source>
        <dbReference type="ARBA" id="ARBA00004141"/>
    </source>
</evidence>
<name>A0A9P0EKT8_9HYPO</name>
<feature type="transmembrane region" description="Helical" evidence="8">
    <location>
        <begin position="440"/>
        <end position="459"/>
    </location>
</feature>
<feature type="transmembrane region" description="Helical" evidence="8">
    <location>
        <begin position="120"/>
        <end position="141"/>
    </location>
</feature>
<feature type="transmembrane region" description="Helical" evidence="8">
    <location>
        <begin position="94"/>
        <end position="114"/>
    </location>
</feature>
<dbReference type="InterPro" id="IPR020846">
    <property type="entry name" value="MFS_dom"/>
</dbReference>
<proteinExistence type="inferred from homology"/>
<reference evidence="11" key="1">
    <citation type="submission" date="2019-06" db="EMBL/GenBank/DDBJ databases">
        <authorList>
            <person name="Broberg M."/>
        </authorList>
    </citation>
    <scope>NUCLEOTIDE SEQUENCE [LARGE SCALE GENOMIC DNA]</scope>
</reference>
<dbReference type="Proteomes" id="UP000775872">
    <property type="component" value="Unassembled WGS sequence"/>
</dbReference>
<reference evidence="10 11" key="2">
    <citation type="submission" date="2021-10" db="EMBL/GenBank/DDBJ databases">
        <authorList>
            <person name="Piombo E."/>
        </authorList>
    </citation>
    <scope>NUCLEOTIDE SEQUENCE [LARGE SCALE GENOMIC DNA]</scope>
</reference>
<evidence type="ECO:0000256" key="8">
    <source>
        <dbReference type="SAM" id="Phobius"/>
    </source>
</evidence>
<feature type="region of interest" description="Disordered" evidence="7">
    <location>
        <begin position="481"/>
        <end position="514"/>
    </location>
</feature>
<keyword evidence="3" id="KW-0813">Transport</keyword>
<dbReference type="PROSITE" id="PS50850">
    <property type="entry name" value="MFS"/>
    <property type="match status" value="1"/>
</dbReference>
<evidence type="ECO:0000256" key="3">
    <source>
        <dbReference type="ARBA" id="ARBA00022448"/>
    </source>
</evidence>
<evidence type="ECO:0000313" key="10">
    <source>
        <dbReference type="EMBL" id="CAH0052209.1"/>
    </source>
</evidence>
<comment type="subcellular location">
    <subcellularLocation>
        <location evidence="1">Membrane</location>
        <topology evidence="1">Multi-pass membrane protein</topology>
    </subcellularLocation>
</comment>
<dbReference type="PANTHER" id="PTHR48022:SF52">
    <property type="entry name" value="SUGAR TRANSPORTER, PUTATIVE-RELATED"/>
    <property type="match status" value="1"/>
</dbReference>
<feature type="transmembrane region" description="Helical" evidence="8">
    <location>
        <begin position="341"/>
        <end position="364"/>
    </location>
</feature>
<dbReference type="PROSITE" id="PS00216">
    <property type="entry name" value="SUGAR_TRANSPORT_1"/>
    <property type="match status" value="1"/>
</dbReference>
<feature type="transmembrane region" description="Helical" evidence="8">
    <location>
        <begin position="274"/>
        <end position="296"/>
    </location>
</feature>
<feature type="transmembrane region" description="Helical" evidence="8">
    <location>
        <begin position="316"/>
        <end position="334"/>
    </location>
</feature>
<evidence type="ECO:0000259" key="9">
    <source>
        <dbReference type="PROSITE" id="PS50850"/>
    </source>
</evidence>
<sequence>MRIISLSNNTKSWWWLDPALRWNVLHCIGLCTTLFFNGYDGSLMNGLQSITAWQEYFNYPSSSTLGLMNSAGFLPGLIVCFLADRLAHKFGKLITVWIGSCIAAIGAILIGLAQNTGMFVGGRALMGVGVQGTLVVAPALLQEIAHPRYRARIGALYMSIYYFASTISAAVCRGCLTLQGEKAWRIPCLLQVVGPVFAILMTLNAPESPRWLEKNGRSEDALRVLAKYHANGDENDALVLYEHREIKEALAVEELNSQTKYTDYLKGSGNRHRLLILVIVSLGTNWVGNGIISYYLSPILTSLGITSTSEQLDILIGLQVFNFVISVLASMAVDRVGRRPLWIGSTAGMLVFFSILMGLSAAFAQDQVPALGKANIPFLFLFLGAYDVAWTPLSYSYPVEILTYTMRTKGQAIFVFLQTLGMSVNTWVNPIALEALQWKYYGVYIVILVAVLAVIFFWFPETKNLTIEEIAVIFDGERALGGTGRPGSEEGGRSTPPKGTDDRVEFTGLEKASK</sequence>
<organism evidence="10 11">
    <name type="scientific">Clonostachys solani</name>
    <dbReference type="NCBI Taxonomy" id="160281"/>
    <lineage>
        <taxon>Eukaryota</taxon>
        <taxon>Fungi</taxon>
        <taxon>Dikarya</taxon>
        <taxon>Ascomycota</taxon>
        <taxon>Pezizomycotina</taxon>
        <taxon>Sordariomycetes</taxon>
        <taxon>Hypocreomycetidae</taxon>
        <taxon>Hypocreales</taxon>
        <taxon>Bionectriaceae</taxon>
        <taxon>Clonostachys</taxon>
    </lineage>
</organism>
<dbReference type="InterPro" id="IPR050360">
    <property type="entry name" value="MFS_Sugar_Transporters"/>
</dbReference>
<protein>
    <recommendedName>
        <fullName evidence="9">Major facilitator superfamily (MFS) profile domain-containing protein</fullName>
    </recommendedName>
</protein>
<dbReference type="AlphaFoldDB" id="A0A9P0EKT8"/>
<evidence type="ECO:0000313" key="11">
    <source>
        <dbReference type="Proteomes" id="UP000775872"/>
    </source>
</evidence>
<evidence type="ECO:0000256" key="6">
    <source>
        <dbReference type="ARBA" id="ARBA00023136"/>
    </source>
</evidence>
<feature type="transmembrane region" description="Helical" evidence="8">
    <location>
        <begin position="59"/>
        <end position="82"/>
    </location>
</feature>
<keyword evidence="6 8" id="KW-0472">Membrane</keyword>
<dbReference type="InterPro" id="IPR005829">
    <property type="entry name" value="Sugar_transporter_CS"/>
</dbReference>
<dbReference type="InterPro" id="IPR036259">
    <property type="entry name" value="MFS_trans_sf"/>
</dbReference>
<dbReference type="InterPro" id="IPR005828">
    <property type="entry name" value="MFS_sugar_transport-like"/>
</dbReference>
<dbReference type="OrthoDB" id="6133115at2759"/>
<gene>
    <name evidence="10" type="ORF">CSOL1703_00015085</name>
</gene>
<keyword evidence="11" id="KW-1185">Reference proteome</keyword>
<evidence type="ECO:0000256" key="2">
    <source>
        <dbReference type="ARBA" id="ARBA00010992"/>
    </source>
</evidence>